<protein>
    <submittedName>
        <fullName evidence="1">Uncharacterized protein</fullName>
    </submittedName>
</protein>
<dbReference type="AlphaFoldDB" id="A0A0E9XC77"/>
<sequence length="48" mass="5584">MNKFLVVRHFLALLSFDHPIQNYLSSEMSDLKFGISIFFGNTNLFMAQ</sequence>
<reference evidence="1" key="1">
    <citation type="submission" date="2014-11" db="EMBL/GenBank/DDBJ databases">
        <authorList>
            <person name="Amaro Gonzalez C."/>
        </authorList>
    </citation>
    <scope>NUCLEOTIDE SEQUENCE</scope>
</reference>
<organism evidence="1">
    <name type="scientific">Anguilla anguilla</name>
    <name type="common">European freshwater eel</name>
    <name type="synonym">Muraena anguilla</name>
    <dbReference type="NCBI Taxonomy" id="7936"/>
    <lineage>
        <taxon>Eukaryota</taxon>
        <taxon>Metazoa</taxon>
        <taxon>Chordata</taxon>
        <taxon>Craniata</taxon>
        <taxon>Vertebrata</taxon>
        <taxon>Euteleostomi</taxon>
        <taxon>Actinopterygii</taxon>
        <taxon>Neopterygii</taxon>
        <taxon>Teleostei</taxon>
        <taxon>Anguilliformes</taxon>
        <taxon>Anguillidae</taxon>
        <taxon>Anguilla</taxon>
    </lineage>
</organism>
<proteinExistence type="predicted"/>
<dbReference type="EMBL" id="GBXM01008516">
    <property type="protein sequence ID" value="JAI00062.1"/>
    <property type="molecule type" value="Transcribed_RNA"/>
</dbReference>
<name>A0A0E9XC77_ANGAN</name>
<reference evidence="1" key="2">
    <citation type="journal article" date="2015" name="Fish Shellfish Immunol.">
        <title>Early steps in the European eel (Anguilla anguilla)-Vibrio vulnificus interaction in the gills: Role of the RtxA13 toxin.</title>
        <authorList>
            <person name="Callol A."/>
            <person name="Pajuelo D."/>
            <person name="Ebbesson L."/>
            <person name="Teles M."/>
            <person name="MacKenzie S."/>
            <person name="Amaro C."/>
        </authorList>
    </citation>
    <scope>NUCLEOTIDE SEQUENCE</scope>
</reference>
<accession>A0A0E9XC77</accession>
<evidence type="ECO:0000313" key="1">
    <source>
        <dbReference type="EMBL" id="JAI00062.1"/>
    </source>
</evidence>